<dbReference type="EMBL" id="JAAXOP010000003">
    <property type="protein sequence ID" value="NKY49860.1"/>
    <property type="molecule type" value="Genomic_DNA"/>
</dbReference>
<name>A0A846XVH8_9NOCA</name>
<dbReference type="Pfam" id="PF19457">
    <property type="entry name" value="DUF5994"/>
    <property type="match status" value="1"/>
</dbReference>
<evidence type="ECO:0000313" key="1">
    <source>
        <dbReference type="EMBL" id="NKY49860.1"/>
    </source>
</evidence>
<protein>
    <submittedName>
        <fullName evidence="1">Uncharacterized protein</fullName>
    </submittedName>
</protein>
<organism evidence="1 2">
    <name type="scientific">Nocardia vermiculata</name>
    <dbReference type="NCBI Taxonomy" id="257274"/>
    <lineage>
        <taxon>Bacteria</taxon>
        <taxon>Bacillati</taxon>
        <taxon>Actinomycetota</taxon>
        <taxon>Actinomycetes</taxon>
        <taxon>Mycobacteriales</taxon>
        <taxon>Nocardiaceae</taxon>
        <taxon>Nocardia</taxon>
    </lineage>
</organism>
<dbReference type="AlphaFoldDB" id="A0A846XVH8"/>
<comment type="caution">
    <text evidence="1">The sequence shown here is derived from an EMBL/GenBank/DDBJ whole genome shotgun (WGS) entry which is preliminary data.</text>
</comment>
<sequence length="143" mass="15627">MAQPSATLHPAPPRRPPLCTPRLRLRPRRDGTGHIDGVWWPRTQDLAAELPGLLTALRPRLGLVRQVVYDPTGWSPSARHLQLGSHRTHLDPYPFELFNTMHVCSAHGIVVILRVIPSTADGTAANAALAAVPGAGKRVDHDR</sequence>
<dbReference type="RefSeq" id="WP_157103115.1">
    <property type="nucleotide sequence ID" value="NZ_JAAXOP010000003.1"/>
</dbReference>
<reference evidence="1 2" key="1">
    <citation type="submission" date="2020-04" db="EMBL/GenBank/DDBJ databases">
        <title>MicrobeNet Type strains.</title>
        <authorList>
            <person name="Nicholson A.C."/>
        </authorList>
    </citation>
    <scope>NUCLEOTIDE SEQUENCE [LARGE SCALE GENOMIC DNA]</scope>
    <source>
        <strain evidence="1 2">JCM 12354</strain>
    </source>
</reference>
<evidence type="ECO:0000313" key="2">
    <source>
        <dbReference type="Proteomes" id="UP000565711"/>
    </source>
</evidence>
<dbReference type="InterPro" id="IPR046036">
    <property type="entry name" value="DUF5994"/>
</dbReference>
<accession>A0A846XVH8</accession>
<dbReference type="Proteomes" id="UP000565711">
    <property type="component" value="Unassembled WGS sequence"/>
</dbReference>
<gene>
    <name evidence="1" type="ORF">HGA08_06490</name>
</gene>
<keyword evidence="2" id="KW-1185">Reference proteome</keyword>
<proteinExistence type="predicted"/>